<name>A0AAD6URB5_9AGAR</name>
<feature type="compositionally biased region" description="Low complexity" evidence="1">
    <location>
        <begin position="208"/>
        <end position="218"/>
    </location>
</feature>
<sequence>MPLKIGPGKVGQQFNDTLATIRAKARRTLDAQAIDWLRAARYKVMRQLEASYHQLEQTRDTPASQPAYVDPAKSLVLRTDPLPNPLSPYSSAFQSNLRVLMKDCGFQHCSVGTMAAQPEWGICIIIRFPAQLPPLPQILHVEDEFSRRATAQEGDKAVVGASNATNFGRLIDVRAENSSAPQGHASSSRKRPRVASPDAGGGRRLRSATRANSSATRSGNMRRREE</sequence>
<dbReference type="AlphaFoldDB" id="A0AAD6URB5"/>
<feature type="compositionally biased region" description="Polar residues" evidence="1">
    <location>
        <begin position="177"/>
        <end position="186"/>
    </location>
</feature>
<gene>
    <name evidence="2" type="ORF">GGX14DRAFT_406004</name>
</gene>
<dbReference type="Proteomes" id="UP001219525">
    <property type="component" value="Unassembled WGS sequence"/>
</dbReference>
<evidence type="ECO:0000313" key="3">
    <source>
        <dbReference type="Proteomes" id="UP001219525"/>
    </source>
</evidence>
<organism evidence="2 3">
    <name type="scientific">Mycena pura</name>
    <dbReference type="NCBI Taxonomy" id="153505"/>
    <lineage>
        <taxon>Eukaryota</taxon>
        <taxon>Fungi</taxon>
        <taxon>Dikarya</taxon>
        <taxon>Basidiomycota</taxon>
        <taxon>Agaricomycotina</taxon>
        <taxon>Agaricomycetes</taxon>
        <taxon>Agaricomycetidae</taxon>
        <taxon>Agaricales</taxon>
        <taxon>Marasmiineae</taxon>
        <taxon>Mycenaceae</taxon>
        <taxon>Mycena</taxon>
    </lineage>
</organism>
<dbReference type="EMBL" id="JARJCW010000115">
    <property type="protein sequence ID" value="KAJ7192789.1"/>
    <property type="molecule type" value="Genomic_DNA"/>
</dbReference>
<reference evidence="2" key="1">
    <citation type="submission" date="2023-03" db="EMBL/GenBank/DDBJ databases">
        <title>Massive genome expansion in bonnet fungi (Mycena s.s.) driven by repeated elements and novel gene families across ecological guilds.</title>
        <authorList>
            <consortium name="Lawrence Berkeley National Laboratory"/>
            <person name="Harder C.B."/>
            <person name="Miyauchi S."/>
            <person name="Viragh M."/>
            <person name="Kuo A."/>
            <person name="Thoen E."/>
            <person name="Andreopoulos B."/>
            <person name="Lu D."/>
            <person name="Skrede I."/>
            <person name="Drula E."/>
            <person name="Henrissat B."/>
            <person name="Morin E."/>
            <person name="Kohler A."/>
            <person name="Barry K."/>
            <person name="LaButti K."/>
            <person name="Morin E."/>
            <person name="Salamov A."/>
            <person name="Lipzen A."/>
            <person name="Mereny Z."/>
            <person name="Hegedus B."/>
            <person name="Baldrian P."/>
            <person name="Stursova M."/>
            <person name="Weitz H."/>
            <person name="Taylor A."/>
            <person name="Grigoriev I.V."/>
            <person name="Nagy L.G."/>
            <person name="Martin F."/>
            <person name="Kauserud H."/>
        </authorList>
    </citation>
    <scope>NUCLEOTIDE SEQUENCE</scope>
    <source>
        <strain evidence="2">9144</strain>
    </source>
</reference>
<accession>A0AAD6URB5</accession>
<comment type="caution">
    <text evidence="2">The sequence shown here is derived from an EMBL/GenBank/DDBJ whole genome shotgun (WGS) entry which is preliminary data.</text>
</comment>
<protein>
    <submittedName>
        <fullName evidence="2">Uncharacterized protein</fullName>
    </submittedName>
</protein>
<evidence type="ECO:0000256" key="1">
    <source>
        <dbReference type="SAM" id="MobiDB-lite"/>
    </source>
</evidence>
<feature type="region of interest" description="Disordered" evidence="1">
    <location>
        <begin position="177"/>
        <end position="226"/>
    </location>
</feature>
<proteinExistence type="predicted"/>
<keyword evidence="3" id="KW-1185">Reference proteome</keyword>
<evidence type="ECO:0000313" key="2">
    <source>
        <dbReference type="EMBL" id="KAJ7192789.1"/>
    </source>
</evidence>